<protein>
    <recommendedName>
        <fullName evidence="3">N-acetyltransferase domain-containing protein</fullName>
    </recommendedName>
</protein>
<dbReference type="InterPro" id="IPR050832">
    <property type="entry name" value="Bact_Acetyltransf"/>
</dbReference>
<dbReference type="PROSITE" id="PS51186">
    <property type="entry name" value="GNAT"/>
    <property type="match status" value="1"/>
</dbReference>
<dbReference type="AlphaFoldDB" id="A0A917SK22"/>
<evidence type="ECO:0000259" key="3">
    <source>
        <dbReference type="PROSITE" id="PS51186"/>
    </source>
</evidence>
<name>A0A917SK22_9RHOB</name>
<keyword evidence="1" id="KW-0808">Transferase</keyword>
<dbReference type="InterPro" id="IPR000182">
    <property type="entry name" value="GNAT_dom"/>
</dbReference>
<comment type="caution">
    <text evidence="4">The sequence shown here is derived from an EMBL/GenBank/DDBJ whole genome shotgun (WGS) entry which is preliminary data.</text>
</comment>
<evidence type="ECO:0000256" key="2">
    <source>
        <dbReference type="ARBA" id="ARBA00023315"/>
    </source>
</evidence>
<dbReference type="Pfam" id="PF00583">
    <property type="entry name" value="Acetyltransf_1"/>
    <property type="match status" value="1"/>
</dbReference>
<dbReference type="Proteomes" id="UP000649829">
    <property type="component" value="Unassembled WGS sequence"/>
</dbReference>
<dbReference type="Gene3D" id="3.40.630.30">
    <property type="match status" value="1"/>
</dbReference>
<feature type="domain" description="N-acetyltransferase" evidence="3">
    <location>
        <begin position="4"/>
        <end position="160"/>
    </location>
</feature>
<proteinExistence type="predicted"/>
<organism evidence="4 5">
    <name type="scientific">Pseudooceanicola nanhaiensis</name>
    <dbReference type="NCBI Taxonomy" id="375761"/>
    <lineage>
        <taxon>Bacteria</taxon>
        <taxon>Pseudomonadati</taxon>
        <taxon>Pseudomonadota</taxon>
        <taxon>Alphaproteobacteria</taxon>
        <taxon>Rhodobacterales</taxon>
        <taxon>Paracoccaceae</taxon>
        <taxon>Pseudooceanicola</taxon>
    </lineage>
</organism>
<dbReference type="EMBL" id="BMLF01000001">
    <property type="protein sequence ID" value="GGL84117.1"/>
    <property type="molecule type" value="Genomic_DNA"/>
</dbReference>
<evidence type="ECO:0000313" key="4">
    <source>
        <dbReference type="EMBL" id="GGL84117.1"/>
    </source>
</evidence>
<evidence type="ECO:0000313" key="5">
    <source>
        <dbReference type="Proteomes" id="UP000649829"/>
    </source>
</evidence>
<keyword evidence="5" id="KW-1185">Reference proteome</keyword>
<reference evidence="4" key="2">
    <citation type="submission" date="2020-09" db="EMBL/GenBank/DDBJ databases">
        <authorList>
            <person name="Sun Q."/>
            <person name="Zhou Y."/>
        </authorList>
    </citation>
    <scope>NUCLEOTIDE SEQUENCE</scope>
    <source>
        <strain evidence="4">CGMCC 1.6293</strain>
    </source>
</reference>
<dbReference type="RefSeq" id="WP_028285219.1">
    <property type="nucleotide sequence ID" value="NZ_BMLF01000001.1"/>
</dbReference>
<reference evidence="4" key="1">
    <citation type="journal article" date="2014" name="Int. J. Syst. Evol. Microbiol.">
        <title>Complete genome sequence of Corynebacterium casei LMG S-19264T (=DSM 44701T), isolated from a smear-ripened cheese.</title>
        <authorList>
            <consortium name="US DOE Joint Genome Institute (JGI-PGF)"/>
            <person name="Walter F."/>
            <person name="Albersmeier A."/>
            <person name="Kalinowski J."/>
            <person name="Ruckert C."/>
        </authorList>
    </citation>
    <scope>NUCLEOTIDE SEQUENCE</scope>
    <source>
        <strain evidence="4">CGMCC 1.6293</strain>
    </source>
</reference>
<gene>
    <name evidence="4" type="ORF">GCM10011534_02550</name>
</gene>
<dbReference type="InterPro" id="IPR016181">
    <property type="entry name" value="Acyl_CoA_acyltransferase"/>
</dbReference>
<dbReference type="GO" id="GO:0016747">
    <property type="term" value="F:acyltransferase activity, transferring groups other than amino-acyl groups"/>
    <property type="evidence" value="ECO:0007669"/>
    <property type="project" value="InterPro"/>
</dbReference>
<keyword evidence="2" id="KW-0012">Acyltransferase</keyword>
<accession>A0A917SK22</accession>
<dbReference type="SUPFAM" id="SSF55729">
    <property type="entry name" value="Acyl-CoA N-acyltransferases (Nat)"/>
    <property type="match status" value="1"/>
</dbReference>
<dbReference type="CDD" id="cd04301">
    <property type="entry name" value="NAT_SF"/>
    <property type="match status" value="1"/>
</dbReference>
<sequence>MTGPAIRPFIRADLDWLVATHHRLYAQEAGFDETFGAVARDAAQQLLDRADPRERGFVAEVAQARVGSIFSTRLDDDTGQVRLLLILPDWRGSGLAPRMLAAAEGFARAQGCTRMRLWTHESHAAACALYAREGWRRGPRCPVHNYGHDLVEVRWDKDLAEIALPD</sequence>
<dbReference type="PANTHER" id="PTHR43877">
    <property type="entry name" value="AMINOALKYLPHOSPHONATE N-ACETYLTRANSFERASE-RELATED-RELATED"/>
    <property type="match status" value="1"/>
</dbReference>
<evidence type="ECO:0000256" key="1">
    <source>
        <dbReference type="ARBA" id="ARBA00022679"/>
    </source>
</evidence>